<accession>A0A1N6Q215</accession>
<dbReference type="EMBL" id="FTMC01000003">
    <property type="protein sequence ID" value="SIQ10499.1"/>
    <property type="molecule type" value="Genomic_DNA"/>
</dbReference>
<sequence length="219" mass="24270">MPMFPTTDLFAEPIQSDRLQLGPATWLLRGFAQPWIDTLLAELRLIEAAAPFRHMHTPGGLRMSVAQSNCGPLGWISDRHGYRYSPTDPDTGQPWPPLPPAFRQLAEQAAATAGFPGFLPDACLINRYLPGTRMSLHQDKDERDFTAPIVSVSLGLPAVFQFGGMRRADKPERVSLLHGDVLVWGGEDRLRYHGVLALKDGQHPLLGAQRINLTFRRAG</sequence>
<keyword evidence="2 8" id="KW-0223">Dioxygenase</keyword>
<evidence type="ECO:0000256" key="5">
    <source>
        <dbReference type="PIRSR" id="PIRSR604574-1"/>
    </source>
</evidence>
<dbReference type="Pfam" id="PF13532">
    <property type="entry name" value="2OG-FeII_Oxy_2"/>
    <property type="match status" value="1"/>
</dbReference>
<keyword evidence="4 6" id="KW-0408">Iron</keyword>
<feature type="binding site" evidence="6">
    <location>
        <position position="193"/>
    </location>
    <ligand>
        <name>Fe cation</name>
        <dbReference type="ChEBI" id="CHEBI:24875"/>
        <note>catalytic</note>
    </ligand>
</feature>
<feature type="domain" description="Fe2OG dioxygenase" evidence="7">
    <location>
        <begin position="119"/>
        <end position="219"/>
    </location>
</feature>
<protein>
    <submittedName>
        <fullName evidence="8">DNA-N1-methyladenine dioxygenase</fullName>
    </submittedName>
</protein>
<feature type="binding site" evidence="5">
    <location>
        <position position="141"/>
    </location>
    <ligand>
        <name>substrate</name>
    </ligand>
</feature>
<dbReference type="GO" id="GO:0035513">
    <property type="term" value="P:oxidative RNA demethylation"/>
    <property type="evidence" value="ECO:0007669"/>
    <property type="project" value="TreeGrafter"/>
</dbReference>
<evidence type="ECO:0000256" key="4">
    <source>
        <dbReference type="ARBA" id="ARBA00023004"/>
    </source>
</evidence>
<keyword evidence="1 6" id="KW-0479">Metal-binding</keyword>
<evidence type="ECO:0000256" key="1">
    <source>
        <dbReference type="ARBA" id="ARBA00022723"/>
    </source>
</evidence>
<dbReference type="PANTHER" id="PTHR16557">
    <property type="entry name" value="ALKYLATED DNA REPAIR PROTEIN ALKB-RELATED"/>
    <property type="match status" value="1"/>
</dbReference>
<dbReference type="InterPro" id="IPR027450">
    <property type="entry name" value="AlkB-like"/>
</dbReference>
<dbReference type="AlphaFoldDB" id="A0A1N6Q215"/>
<dbReference type="SUPFAM" id="SSF51197">
    <property type="entry name" value="Clavaminate synthase-like"/>
    <property type="match status" value="1"/>
</dbReference>
<dbReference type="GO" id="GO:0008198">
    <property type="term" value="F:ferrous iron binding"/>
    <property type="evidence" value="ECO:0007669"/>
    <property type="project" value="TreeGrafter"/>
</dbReference>
<evidence type="ECO:0000256" key="3">
    <source>
        <dbReference type="ARBA" id="ARBA00023002"/>
    </source>
</evidence>
<dbReference type="GO" id="GO:0005737">
    <property type="term" value="C:cytoplasm"/>
    <property type="evidence" value="ECO:0007669"/>
    <property type="project" value="TreeGrafter"/>
</dbReference>
<feature type="binding site" evidence="5">
    <location>
        <position position="75"/>
    </location>
    <ligand>
        <name>substrate</name>
    </ligand>
</feature>
<feature type="binding site" evidence="6">
    <location>
        <position position="137"/>
    </location>
    <ligand>
        <name>Fe cation</name>
        <dbReference type="ChEBI" id="CHEBI:24875"/>
        <note>catalytic</note>
    </ligand>
</feature>
<dbReference type="InterPro" id="IPR005123">
    <property type="entry name" value="Oxoglu/Fe-dep_dioxygenase_dom"/>
</dbReference>
<dbReference type="NCBIfam" id="NF011930">
    <property type="entry name" value="PRK15401.1"/>
    <property type="match status" value="1"/>
</dbReference>
<dbReference type="GO" id="GO:0035515">
    <property type="term" value="F:oxidative RNA demethylase activity"/>
    <property type="evidence" value="ECO:0007669"/>
    <property type="project" value="TreeGrafter"/>
</dbReference>
<evidence type="ECO:0000259" key="7">
    <source>
        <dbReference type="PROSITE" id="PS51471"/>
    </source>
</evidence>
<dbReference type="InterPro" id="IPR004574">
    <property type="entry name" value="Alkb"/>
</dbReference>
<evidence type="ECO:0000313" key="9">
    <source>
        <dbReference type="Proteomes" id="UP000186079"/>
    </source>
</evidence>
<feature type="binding site" evidence="6">
    <location>
        <position position="139"/>
    </location>
    <ligand>
        <name>Fe cation</name>
        <dbReference type="ChEBI" id="CHEBI:24875"/>
        <note>catalytic</note>
    </ligand>
</feature>
<dbReference type="InterPro" id="IPR037151">
    <property type="entry name" value="AlkB-like_sf"/>
</dbReference>
<feature type="binding site" evidence="5">
    <location>
        <begin position="82"/>
        <end position="84"/>
    </location>
    <ligand>
        <name>substrate</name>
    </ligand>
</feature>
<organism evidence="8 9">
    <name type="scientific">Pseudomonas flexibilis</name>
    <dbReference type="NCBI Taxonomy" id="706570"/>
    <lineage>
        <taxon>Bacteria</taxon>
        <taxon>Pseudomonadati</taxon>
        <taxon>Pseudomonadota</taxon>
        <taxon>Gammaproteobacteria</taxon>
        <taxon>Pseudomonadales</taxon>
        <taxon>Pseudomonadaceae</taxon>
        <taxon>Pseudomonas</taxon>
    </lineage>
</organism>
<keyword evidence="3" id="KW-0560">Oxidoreductase</keyword>
<evidence type="ECO:0000313" key="8">
    <source>
        <dbReference type="EMBL" id="SIQ10499.1"/>
    </source>
</evidence>
<proteinExistence type="predicted"/>
<dbReference type="Gene3D" id="2.60.120.590">
    <property type="entry name" value="Alpha-ketoglutarate-dependent dioxygenase AlkB-like"/>
    <property type="match status" value="1"/>
</dbReference>
<reference evidence="8 9" key="1">
    <citation type="submission" date="2017-01" db="EMBL/GenBank/DDBJ databases">
        <authorList>
            <person name="Mah S.A."/>
            <person name="Swanson W.J."/>
            <person name="Moy G.W."/>
            <person name="Vacquier V.D."/>
        </authorList>
    </citation>
    <scope>NUCLEOTIDE SEQUENCE [LARGE SCALE GENOMIC DNA]</scope>
    <source>
        <strain evidence="8 9">ATCC 29606</strain>
    </source>
</reference>
<dbReference type="RefSeq" id="WP_039561201.1">
    <property type="nucleotide sequence ID" value="NZ_FTMC01000003.1"/>
</dbReference>
<dbReference type="PROSITE" id="PS51471">
    <property type="entry name" value="FE2OG_OXY"/>
    <property type="match status" value="1"/>
</dbReference>
<evidence type="ECO:0000256" key="6">
    <source>
        <dbReference type="PIRSR" id="PIRSR604574-2"/>
    </source>
</evidence>
<feature type="binding site" evidence="5">
    <location>
        <position position="167"/>
    </location>
    <ligand>
        <name>substrate</name>
    </ligand>
</feature>
<dbReference type="GO" id="GO:0035516">
    <property type="term" value="F:broad specificity oxidative DNA demethylase activity"/>
    <property type="evidence" value="ECO:0007669"/>
    <property type="project" value="TreeGrafter"/>
</dbReference>
<feature type="binding site" evidence="5">
    <location>
        <begin position="210"/>
        <end position="216"/>
    </location>
    <ligand>
        <name>2-oxoglutarate</name>
        <dbReference type="ChEBI" id="CHEBI:16810"/>
    </ligand>
</feature>
<feature type="binding site" evidence="5">
    <location>
        <begin position="126"/>
        <end position="128"/>
    </location>
    <ligand>
        <name>2-oxoglutarate</name>
        <dbReference type="ChEBI" id="CHEBI:16810"/>
    </ligand>
</feature>
<gene>
    <name evidence="8" type="ORF">SAMN05421672_10328</name>
</gene>
<evidence type="ECO:0000256" key="2">
    <source>
        <dbReference type="ARBA" id="ARBA00022964"/>
    </source>
</evidence>
<dbReference type="PANTHER" id="PTHR16557:SF2">
    <property type="entry name" value="NUCLEIC ACID DIOXYGENASE ALKBH1"/>
    <property type="match status" value="1"/>
</dbReference>
<dbReference type="Proteomes" id="UP000186079">
    <property type="component" value="Unassembled WGS sequence"/>
</dbReference>
<comment type="cofactor">
    <cofactor evidence="6">
        <name>Fe(2+)</name>
        <dbReference type="ChEBI" id="CHEBI:29033"/>
    </cofactor>
    <text evidence="6">Binds 1 Fe(2+) ion per subunit.</text>
</comment>
<name>A0A1N6Q215_9PSED</name>